<dbReference type="InterPro" id="IPR039426">
    <property type="entry name" value="TonB-dep_rcpt-like"/>
</dbReference>
<keyword evidence="1" id="KW-1134">Transmembrane beta strand</keyword>
<name>A0A4Q0PQY5_9FLAO</name>
<dbReference type="Pfam" id="PF07715">
    <property type="entry name" value="Plug"/>
    <property type="match status" value="1"/>
</dbReference>
<dbReference type="EMBL" id="QOVL01000001">
    <property type="protein sequence ID" value="RXG33050.1"/>
    <property type="molecule type" value="Genomic_DNA"/>
</dbReference>
<feature type="domain" description="TonB-dependent receptor plug" evidence="5">
    <location>
        <begin position="114"/>
        <end position="220"/>
    </location>
</feature>
<keyword evidence="1" id="KW-0998">Cell outer membrane</keyword>
<gene>
    <name evidence="6" type="ORF">DSL99_144</name>
</gene>
<feature type="domain" description="TonB-dependent receptor-like beta-barrel" evidence="4">
    <location>
        <begin position="411"/>
        <end position="999"/>
    </location>
</feature>
<sequence>MRIKNYFLVLFLFAVCSMSAQVNTITGTVLDANAMPLPGANILVKGTSQGTQTDFDGNFTVEATPQDILIVSYVGFKSVELSVGQQTAIEITLEEDSAALDEVVVVGYGTQKKSVVTGSISSVKASELENLPNNRIEQSLQGRTSGITIAANSGQPGSSSTIRVRGITSFGNNEPLWVVDGVIVDAGGIGYLNQSDIESIEVLKDAASQAIYGARAAAGVVLVTTKKGKLGKLTVSYNGYTGLSGPARKLDLLNATEYATLFNEKYANDYAGSPQDFSLPFPDPQGLGQGTDWQDVIFNSSAKKENHEVSLSGGNEVSTFYMSFGYFDQQGIVAKDISNYKRQNIRLNSTHHINDFITVGETIGYSNEKSIGIGNTNSEFGGPLSSAINLDPTTPLVITDPAVANSGLYTNPGVVRDPNGNPYGISNLVIQEMANPLAYIQTRLGNYNWSDNFVGNVYVNLELLEGLNLRSTLGGKLAYYGSESFTPVSFLNTSSVVSQNNISRSTNRGFGWNIENTLSYTKQLGDHDFTILLGQGSYSENDTKGETVTYNDIPVNSREDAAFIQVPDDQIIASAYIGIEHRVTSLFSRLSYNYKEKYLFTGIVRRDGSSRFGSNNKYGFFPSFSLGWNPLKEAFWKENDVLNQFKLRGGYGVVGSDAIGDFRYLSTIGAGRNYTFGNVSAVVIGNSPNAPANPDLKWEETRQSNIGFDARLFNNLTLTVDFYNKKTVGILQDVRLPGYVGATGSPAANVADMVNRGYDIELGYSKTFGELNVSLSGNLSYLENEVVFLGNNIDFLSGGAGFQSSTYPITRTAVGEAYNSFFGFQTRGVFQNQQEIDSYVNSEGVVIQPNAVPGDFRYEDIDDDGSITSDDRKFLGSSIPKYTFGLTLNLDYKNFDLLVFSQGAAGNKIFQGLRRLDISNANYQTEALNRWTGEGTSNTFPRLSNVDSNNNFTNPSDFYLEKGDYLRIKTVQLGYSLNKNVIDDIGLTRLRVYLTGENLFTFTKYTGFDPEIGGGIFGIDRGFYPQAMTGLVGVNIQF</sequence>
<dbReference type="NCBIfam" id="TIGR04056">
    <property type="entry name" value="OMP_RagA_SusC"/>
    <property type="match status" value="1"/>
</dbReference>
<keyword evidence="3" id="KW-0732">Signal</keyword>
<dbReference type="Pfam" id="PF13715">
    <property type="entry name" value="CarbopepD_reg_2"/>
    <property type="match status" value="1"/>
</dbReference>
<dbReference type="InterPro" id="IPR000531">
    <property type="entry name" value="Beta-barrel_TonB"/>
</dbReference>
<evidence type="ECO:0000259" key="5">
    <source>
        <dbReference type="Pfam" id="PF07715"/>
    </source>
</evidence>
<organism evidence="6 7">
    <name type="scientific">Leeuwenhoekiella marinoflava</name>
    <dbReference type="NCBI Taxonomy" id="988"/>
    <lineage>
        <taxon>Bacteria</taxon>
        <taxon>Pseudomonadati</taxon>
        <taxon>Bacteroidota</taxon>
        <taxon>Flavobacteriia</taxon>
        <taxon>Flavobacteriales</taxon>
        <taxon>Flavobacteriaceae</taxon>
        <taxon>Leeuwenhoekiella</taxon>
    </lineage>
</organism>
<dbReference type="Proteomes" id="UP000290608">
    <property type="component" value="Unassembled WGS sequence"/>
</dbReference>
<proteinExistence type="inferred from homology"/>
<dbReference type="Gene3D" id="2.170.130.10">
    <property type="entry name" value="TonB-dependent receptor, plug domain"/>
    <property type="match status" value="1"/>
</dbReference>
<dbReference type="GO" id="GO:0009279">
    <property type="term" value="C:cell outer membrane"/>
    <property type="evidence" value="ECO:0007669"/>
    <property type="project" value="UniProtKB-SubCell"/>
</dbReference>
<comment type="subcellular location">
    <subcellularLocation>
        <location evidence="1">Cell outer membrane</location>
        <topology evidence="1">Multi-pass membrane protein</topology>
    </subcellularLocation>
</comment>
<comment type="caution">
    <text evidence="6">The sequence shown here is derived from an EMBL/GenBank/DDBJ whole genome shotgun (WGS) entry which is preliminary data.</text>
</comment>
<dbReference type="RefSeq" id="WP_073096375.1">
    <property type="nucleotide sequence ID" value="NZ_JBALUR010000007.1"/>
</dbReference>
<keyword evidence="1" id="KW-0813">Transport</keyword>
<keyword evidence="1" id="KW-0812">Transmembrane</keyword>
<protein>
    <submittedName>
        <fullName evidence="6">TonB-linked SusC/RagA family outer membrane protein</fullName>
    </submittedName>
</protein>
<reference evidence="6 7" key="1">
    <citation type="submission" date="2018-07" db="EMBL/GenBank/DDBJ databases">
        <title>Leeuwenhoekiella genomics.</title>
        <authorList>
            <person name="Tahon G."/>
            <person name="Willems A."/>
        </authorList>
    </citation>
    <scope>NUCLEOTIDE SEQUENCE [LARGE SCALE GENOMIC DNA]</scope>
    <source>
        <strain evidence="6 7">LMG 1345</strain>
    </source>
</reference>
<evidence type="ECO:0000313" key="7">
    <source>
        <dbReference type="Proteomes" id="UP000290608"/>
    </source>
</evidence>
<comment type="similarity">
    <text evidence="1 2">Belongs to the TonB-dependent receptor family.</text>
</comment>
<dbReference type="Gene3D" id="2.60.40.1120">
    <property type="entry name" value="Carboxypeptidase-like, regulatory domain"/>
    <property type="match status" value="1"/>
</dbReference>
<dbReference type="Pfam" id="PF00593">
    <property type="entry name" value="TonB_dep_Rec_b-barrel"/>
    <property type="match status" value="1"/>
</dbReference>
<feature type="signal peptide" evidence="3">
    <location>
        <begin position="1"/>
        <end position="20"/>
    </location>
</feature>
<evidence type="ECO:0000256" key="1">
    <source>
        <dbReference type="PROSITE-ProRule" id="PRU01360"/>
    </source>
</evidence>
<accession>A0A4Q0PQY5</accession>
<dbReference type="FunFam" id="2.60.40.1120:FF:000003">
    <property type="entry name" value="Outer membrane protein Omp121"/>
    <property type="match status" value="1"/>
</dbReference>
<dbReference type="InterPro" id="IPR023996">
    <property type="entry name" value="TonB-dep_OMP_SusC/RagA"/>
</dbReference>
<dbReference type="NCBIfam" id="TIGR04057">
    <property type="entry name" value="SusC_RagA_signa"/>
    <property type="match status" value="1"/>
</dbReference>
<dbReference type="STRING" id="1122159.SAMN02745246_00202"/>
<dbReference type="SUPFAM" id="SSF49464">
    <property type="entry name" value="Carboxypeptidase regulatory domain-like"/>
    <property type="match status" value="1"/>
</dbReference>
<dbReference type="InterPro" id="IPR008969">
    <property type="entry name" value="CarboxyPept-like_regulatory"/>
</dbReference>
<feature type="chain" id="PRO_5020579633" evidence="3">
    <location>
        <begin position="21"/>
        <end position="1038"/>
    </location>
</feature>
<evidence type="ECO:0000259" key="4">
    <source>
        <dbReference type="Pfam" id="PF00593"/>
    </source>
</evidence>
<keyword evidence="1 2" id="KW-0472">Membrane</keyword>
<evidence type="ECO:0000256" key="3">
    <source>
        <dbReference type="SAM" id="SignalP"/>
    </source>
</evidence>
<evidence type="ECO:0000256" key="2">
    <source>
        <dbReference type="RuleBase" id="RU003357"/>
    </source>
</evidence>
<dbReference type="AlphaFoldDB" id="A0A4Q0PQY5"/>
<dbReference type="SUPFAM" id="SSF56935">
    <property type="entry name" value="Porins"/>
    <property type="match status" value="1"/>
</dbReference>
<dbReference type="InterPro" id="IPR037066">
    <property type="entry name" value="Plug_dom_sf"/>
</dbReference>
<dbReference type="PROSITE" id="PS52016">
    <property type="entry name" value="TONB_DEPENDENT_REC_3"/>
    <property type="match status" value="1"/>
</dbReference>
<dbReference type="InterPro" id="IPR012910">
    <property type="entry name" value="Plug_dom"/>
</dbReference>
<dbReference type="InterPro" id="IPR023997">
    <property type="entry name" value="TonB-dep_OMP_SusC/RagA_CS"/>
</dbReference>
<evidence type="ECO:0000313" key="6">
    <source>
        <dbReference type="EMBL" id="RXG33050.1"/>
    </source>
</evidence>
<keyword evidence="2" id="KW-0798">TonB box</keyword>